<feature type="region of interest" description="Disordered" evidence="1">
    <location>
        <begin position="374"/>
        <end position="412"/>
    </location>
</feature>
<feature type="compositionally biased region" description="Pro residues" evidence="1">
    <location>
        <begin position="77"/>
        <end position="86"/>
    </location>
</feature>
<accession>A0AAV7N2L7</accession>
<proteinExistence type="predicted"/>
<dbReference type="AlphaFoldDB" id="A0AAV7N2L7"/>
<gene>
    <name evidence="2" type="ORF">NDU88_007587</name>
</gene>
<keyword evidence="3" id="KW-1185">Reference proteome</keyword>
<organism evidence="2 3">
    <name type="scientific">Pleurodeles waltl</name>
    <name type="common">Iberian ribbed newt</name>
    <dbReference type="NCBI Taxonomy" id="8319"/>
    <lineage>
        <taxon>Eukaryota</taxon>
        <taxon>Metazoa</taxon>
        <taxon>Chordata</taxon>
        <taxon>Craniata</taxon>
        <taxon>Vertebrata</taxon>
        <taxon>Euteleostomi</taxon>
        <taxon>Amphibia</taxon>
        <taxon>Batrachia</taxon>
        <taxon>Caudata</taxon>
        <taxon>Salamandroidea</taxon>
        <taxon>Salamandridae</taxon>
        <taxon>Pleurodelinae</taxon>
        <taxon>Pleurodeles</taxon>
    </lineage>
</organism>
<evidence type="ECO:0000313" key="2">
    <source>
        <dbReference type="EMBL" id="KAJ1110232.1"/>
    </source>
</evidence>
<protein>
    <submittedName>
        <fullName evidence="2">Uncharacterized protein</fullName>
    </submittedName>
</protein>
<dbReference type="EMBL" id="JANPWB010000013">
    <property type="protein sequence ID" value="KAJ1110232.1"/>
    <property type="molecule type" value="Genomic_DNA"/>
</dbReference>
<evidence type="ECO:0000256" key="1">
    <source>
        <dbReference type="SAM" id="MobiDB-lite"/>
    </source>
</evidence>
<sequence>MPRGSVVYHNAPGGVCDSTFRAIQPSLTPGGAVRRPPAPSVGRFVSLAWSYHLDSSAPGPHSAPLGPGSTQSGATPFRPPTQPNQPPRSQLNSVCRGPPGPVIPRSLRFFGVCQVPEAHLKSSSSAVCPRATPLPRDRSALPLSCSWPCFVLNPSWGPHPWPGLAPLRLPTECIFRRVTRSQTASLPQLAVSAGVLHYLQPSGLLNPQTCPWPQPRSRACSCVLLGPPASSGAISVLLSSARSFLGPPGPTGSSAATGEPARHLPLFCAVLTLTATVRGTTQGLRAASTCSPVHGCDPGLGPAPCVLLGPPASSDMASVRLSRARSPLGPLPPAGTSAATGEPARRLPLLCAVRALTTSLRGTTQGRGLCRVLRPTDSEVPDGQIPALPELPRRPTHARPPPLVLPRSLDLNRPGDGSLPTLYSPAPPELTIQACAIFRSLATPPQK</sequence>
<reference evidence="2" key="1">
    <citation type="journal article" date="2022" name="bioRxiv">
        <title>Sequencing and chromosome-scale assembly of the giantPleurodeles waltlgenome.</title>
        <authorList>
            <person name="Brown T."/>
            <person name="Elewa A."/>
            <person name="Iarovenko S."/>
            <person name="Subramanian E."/>
            <person name="Araus A.J."/>
            <person name="Petzold A."/>
            <person name="Susuki M."/>
            <person name="Suzuki K.-i.T."/>
            <person name="Hayashi T."/>
            <person name="Toyoda A."/>
            <person name="Oliveira C."/>
            <person name="Osipova E."/>
            <person name="Leigh N.D."/>
            <person name="Simon A."/>
            <person name="Yun M.H."/>
        </authorList>
    </citation>
    <scope>NUCLEOTIDE SEQUENCE</scope>
    <source>
        <strain evidence="2">20211129_DDA</strain>
        <tissue evidence="2">Liver</tissue>
    </source>
</reference>
<name>A0AAV7N2L7_PLEWA</name>
<evidence type="ECO:0000313" key="3">
    <source>
        <dbReference type="Proteomes" id="UP001066276"/>
    </source>
</evidence>
<feature type="region of interest" description="Disordered" evidence="1">
    <location>
        <begin position="58"/>
        <end position="97"/>
    </location>
</feature>
<comment type="caution">
    <text evidence="2">The sequence shown here is derived from an EMBL/GenBank/DDBJ whole genome shotgun (WGS) entry which is preliminary data.</text>
</comment>
<dbReference type="Proteomes" id="UP001066276">
    <property type="component" value="Chromosome 9"/>
</dbReference>